<proteinExistence type="predicted"/>
<geneLocation type="plasmid" evidence="2">
    <name>parsfin7</name>
</geneLocation>
<evidence type="ECO:0000313" key="2">
    <source>
        <dbReference type="Proteomes" id="UP000295134"/>
    </source>
</evidence>
<dbReference type="KEGG" id="ans:ArsFIN_50030"/>
<name>A0A4P7LB91_9GAMM</name>
<dbReference type="RefSeq" id="WP_135678868.1">
    <property type="nucleotide sequence ID" value="NZ_CP038619.1"/>
</dbReference>
<dbReference type="EMBL" id="CP038619">
    <property type="protein sequence ID" value="QBY46392.1"/>
    <property type="molecule type" value="Genomic_DNA"/>
</dbReference>
<protein>
    <submittedName>
        <fullName evidence="1">Uncharacterized protein</fullName>
    </submittedName>
</protein>
<gene>
    <name evidence="1" type="ORF">ArsFIN_50030</name>
</gene>
<sequence length="63" mass="6921">MTPKAIRPASDSANFSRHAVLPAASHDYQGFKQHKTKPMTLDTTTLRGITESLPADEFITYTG</sequence>
<dbReference type="GeneID" id="39751211"/>
<dbReference type="Proteomes" id="UP000295134">
    <property type="component" value="Plasmid pArsFIN7"/>
</dbReference>
<keyword evidence="1" id="KW-0614">Plasmid</keyword>
<reference evidence="1 2" key="1">
    <citation type="submission" date="2019-03" db="EMBL/GenBank/DDBJ databases">
        <title>Long-read sequencing reveals hyperdense prophage content in a complex bacterial symbiont genome.</title>
        <authorList>
            <person name="Frost C.L."/>
            <person name="Siozios S."/>
            <person name="Nadal-Jimenez P."/>
            <person name="Brockhurst M.A."/>
            <person name="King K.C."/>
            <person name="Darby A.C."/>
            <person name="Hurst G.D.D."/>
        </authorList>
    </citation>
    <scope>NUCLEOTIDE SEQUENCE [LARGE SCALE GENOMIC DNA]</scope>
    <source>
        <strain evidence="1 2">FIN</strain>
        <plasmid evidence="2">parsfin7</plasmid>
    </source>
</reference>
<accession>A0A4P7LB91</accession>
<dbReference type="AlphaFoldDB" id="A0A4P7LB91"/>
<evidence type="ECO:0000313" key="1">
    <source>
        <dbReference type="EMBL" id="QBY46392.1"/>
    </source>
</evidence>
<organism evidence="1 2">
    <name type="scientific">Arsenophonus nasoniae</name>
    <name type="common">son-killer infecting Nasonia vitripennis</name>
    <dbReference type="NCBI Taxonomy" id="638"/>
    <lineage>
        <taxon>Bacteria</taxon>
        <taxon>Pseudomonadati</taxon>
        <taxon>Pseudomonadota</taxon>
        <taxon>Gammaproteobacteria</taxon>
        <taxon>Enterobacterales</taxon>
        <taxon>Morganellaceae</taxon>
        <taxon>Arsenophonus</taxon>
    </lineage>
</organism>